<feature type="non-terminal residue" evidence="2">
    <location>
        <position position="59"/>
    </location>
</feature>
<keyword evidence="1" id="KW-1133">Transmembrane helix</keyword>
<keyword evidence="1" id="KW-0472">Membrane</keyword>
<proteinExistence type="predicted"/>
<name>A0A0F9GQ26_9ZZZZ</name>
<reference evidence="2" key="1">
    <citation type="journal article" date="2015" name="Nature">
        <title>Complex archaea that bridge the gap between prokaryotes and eukaryotes.</title>
        <authorList>
            <person name="Spang A."/>
            <person name="Saw J.H."/>
            <person name="Jorgensen S.L."/>
            <person name="Zaremba-Niedzwiedzka K."/>
            <person name="Martijn J."/>
            <person name="Lind A.E."/>
            <person name="van Eijk R."/>
            <person name="Schleper C."/>
            <person name="Guy L."/>
            <person name="Ettema T.J."/>
        </authorList>
    </citation>
    <scope>NUCLEOTIDE SEQUENCE</scope>
</reference>
<dbReference type="EMBL" id="LAZR01017311">
    <property type="protein sequence ID" value="KKM00955.1"/>
    <property type="molecule type" value="Genomic_DNA"/>
</dbReference>
<accession>A0A0F9GQ26</accession>
<evidence type="ECO:0000313" key="2">
    <source>
        <dbReference type="EMBL" id="KKM00955.1"/>
    </source>
</evidence>
<sequence>MWLTRPLQERSTRIFLGVLFASLVIVSVLHVFMPQDSALHVSAYTVTLLGKYLCYALLA</sequence>
<organism evidence="2">
    <name type="scientific">marine sediment metagenome</name>
    <dbReference type="NCBI Taxonomy" id="412755"/>
    <lineage>
        <taxon>unclassified sequences</taxon>
        <taxon>metagenomes</taxon>
        <taxon>ecological metagenomes</taxon>
    </lineage>
</organism>
<gene>
    <name evidence="2" type="ORF">LCGC14_1799280</name>
</gene>
<protein>
    <submittedName>
        <fullName evidence="2">Uncharacterized protein</fullName>
    </submittedName>
</protein>
<feature type="transmembrane region" description="Helical" evidence="1">
    <location>
        <begin position="12"/>
        <end position="32"/>
    </location>
</feature>
<dbReference type="AlphaFoldDB" id="A0A0F9GQ26"/>
<comment type="caution">
    <text evidence="2">The sequence shown here is derived from an EMBL/GenBank/DDBJ whole genome shotgun (WGS) entry which is preliminary data.</text>
</comment>
<keyword evidence="1" id="KW-0812">Transmembrane</keyword>
<evidence type="ECO:0000256" key="1">
    <source>
        <dbReference type="SAM" id="Phobius"/>
    </source>
</evidence>